<feature type="region of interest" description="Disordered" evidence="1">
    <location>
        <begin position="48"/>
        <end position="96"/>
    </location>
</feature>
<gene>
    <name evidence="3" type="ORF">FB564_1387</name>
    <name evidence="2" type="ORF">Sar04_15420</name>
</gene>
<sequence length="194" mass="19523">MPSRPPLPALTHPPTHRSRAGPSAQRGHAGELAVAVVVALVATLTTSGCGTPPELRAVQPSQSAQTTPATPSGTPTTVAAPPPVELPSPTAGSTPVAVRCPAGPSGQRVTDLVRGQDLLPGEAQVKVRTGPLCADDWHYTLLDVAGYEPLQVVSRGSGAAPRLVTAGTDVCTAEVRVTAPVGIRALVCDSGSGT</sequence>
<organism evidence="3 4">
    <name type="scientific">Salinispora arenicola</name>
    <dbReference type="NCBI Taxonomy" id="168697"/>
    <lineage>
        <taxon>Bacteria</taxon>
        <taxon>Bacillati</taxon>
        <taxon>Actinomycetota</taxon>
        <taxon>Actinomycetes</taxon>
        <taxon>Micromonosporales</taxon>
        <taxon>Micromonosporaceae</taxon>
        <taxon>Salinispora</taxon>
    </lineage>
</organism>
<dbReference type="Proteomes" id="UP000315983">
    <property type="component" value="Unassembled WGS sequence"/>
</dbReference>
<evidence type="ECO:0000313" key="3">
    <source>
        <dbReference type="EMBL" id="TQL36299.1"/>
    </source>
</evidence>
<dbReference type="Proteomes" id="UP000677457">
    <property type="component" value="Unassembled WGS sequence"/>
</dbReference>
<evidence type="ECO:0000313" key="4">
    <source>
        <dbReference type="Proteomes" id="UP000315983"/>
    </source>
</evidence>
<comment type="caution">
    <text evidence="3">The sequence shown here is derived from an EMBL/GenBank/DDBJ whole genome shotgun (WGS) entry which is preliminary data.</text>
</comment>
<feature type="compositionally biased region" description="Low complexity" evidence="1">
    <location>
        <begin position="64"/>
        <end position="79"/>
    </location>
</feature>
<feature type="region of interest" description="Disordered" evidence="1">
    <location>
        <begin position="1"/>
        <end position="27"/>
    </location>
</feature>
<dbReference type="EMBL" id="BOQM01000009">
    <property type="protein sequence ID" value="GIM84062.1"/>
    <property type="molecule type" value="Genomic_DNA"/>
</dbReference>
<reference evidence="3 4" key="1">
    <citation type="submission" date="2019-06" db="EMBL/GenBank/DDBJ databases">
        <title>Sequencing the genomes of 1000 actinobacteria strains.</title>
        <authorList>
            <person name="Klenk H.-P."/>
        </authorList>
    </citation>
    <scope>NUCLEOTIDE SEQUENCE [LARGE SCALE GENOMIC DNA]</scope>
    <source>
        <strain evidence="3 4">DSM 44819</strain>
    </source>
</reference>
<evidence type="ECO:0000313" key="2">
    <source>
        <dbReference type="EMBL" id="GIM84062.1"/>
    </source>
</evidence>
<proteinExistence type="predicted"/>
<evidence type="ECO:0000313" key="5">
    <source>
        <dbReference type="Proteomes" id="UP000677457"/>
    </source>
</evidence>
<dbReference type="EMBL" id="VFOL01000001">
    <property type="protein sequence ID" value="TQL36299.1"/>
    <property type="molecule type" value="Genomic_DNA"/>
</dbReference>
<accession>A0A542XKC8</accession>
<keyword evidence="5" id="KW-1185">Reference proteome</keyword>
<reference evidence="2 5" key="2">
    <citation type="submission" date="2021-03" db="EMBL/GenBank/DDBJ databases">
        <title>Whole genome shotgun sequence of Salinispora arenicola NBRC 105043.</title>
        <authorList>
            <person name="Komaki H."/>
            <person name="Tamura T."/>
        </authorList>
    </citation>
    <scope>NUCLEOTIDE SEQUENCE [LARGE SCALE GENOMIC DNA]</scope>
    <source>
        <strain evidence="2 5">NBRC 105043</strain>
    </source>
</reference>
<dbReference type="AlphaFoldDB" id="A0A542XKC8"/>
<evidence type="ECO:0000256" key="1">
    <source>
        <dbReference type="SAM" id="MobiDB-lite"/>
    </source>
</evidence>
<name>A0A542XKC8_SALAC</name>
<protein>
    <submittedName>
        <fullName evidence="3">Uncharacterized protein</fullName>
    </submittedName>
</protein>